<keyword evidence="3 9" id="KW-0813">Transport</keyword>
<feature type="transmembrane region" description="Helical" evidence="9">
    <location>
        <begin position="292"/>
        <end position="312"/>
    </location>
</feature>
<name>A0A0R1ZGL9_9LACO</name>
<dbReference type="STRING" id="1423820.FC64_GL000415"/>
<evidence type="ECO:0000256" key="3">
    <source>
        <dbReference type="ARBA" id="ARBA00022448"/>
    </source>
</evidence>
<evidence type="ECO:0000256" key="6">
    <source>
        <dbReference type="ARBA" id="ARBA00023136"/>
    </source>
</evidence>
<feature type="transmembrane region" description="Helical" evidence="9">
    <location>
        <begin position="267"/>
        <end position="286"/>
    </location>
</feature>
<dbReference type="InterPro" id="IPR001905">
    <property type="entry name" value="Ammonium_transpt"/>
</dbReference>
<dbReference type="Proteomes" id="UP000051291">
    <property type="component" value="Unassembled WGS sequence"/>
</dbReference>
<dbReference type="InterPro" id="IPR018047">
    <property type="entry name" value="Ammonium_transpt_CS"/>
</dbReference>
<evidence type="ECO:0000256" key="5">
    <source>
        <dbReference type="ARBA" id="ARBA00022989"/>
    </source>
</evidence>
<organism evidence="11 12">
    <name type="scientific">Ligilactobacillus araffinosus DSM 20653</name>
    <dbReference type="NCBI Taxonomy" id="1423820"/>
    <lineage>
        <taxon>Bacteria</taxon>
        <taxon>Bacillati</taxon>
        <taxon>Bacillota</taxon>
        <taxon>Bacilli</taxon>
        <taxon>Lactobacillales</taxon>
        <taxon>Lactobacillaceae</taxon>
        <taxon>Ligilactobacillus</taxon>
    </lineage>
</organism>
<dbReference type="NCBIfam" id="TIGR00836">
    <property type="entry name" value="amt"/>
    <property type="match status" value="1"/>
</dbReference>
<feature type="transmembrane region" description="Helical" evidence="9">
    <location>
        <begin position="324"/>
        <end position="346"/>
    </location>
</feature>
<evidence type="ECO:0000259" key="10">
    <source>
        <dbReference type="Pfam" id="PF00909"/>
    </source>
</evidence>
<dbReference type="AlphaFoldDB" id="A0A0R1ZGL9"/>
<feature type="transmembrane region" description="Helical" evidence="9">
    <location>
        <begin position="12"/>
        <end position="36"/>
    </location>
</feature>
<keyword evidence="12" id="KW-1185">Reference proteome</keyword>
<dbReference type="PANTHER" id="PTHR43029:SF10">
    <property type="entry name" value="AMMONIUM TRANSPORTER MEP2"/>
    <property type="match status" value="1"/>
</dbReference>
<gene>
    <name evidence="11" type="ORF">FC64_GL000415</name>
</gene>
<dbReference type="Pfam" id="PF00909">
    <property type="entry name" value="Ammonium_transp"/>
    <property type="match status" value="1"/>
</dbReference>
<dbReference type="PROSITE" id="PS01219">
    <property type="entry name" value="AMMONIUM_TRANSP"/>
    <property type="match status" value="1"/>
</dbReference>
<dbReference type="SUPFAM" id="SSF111352">
    <property type="entry name" value="Ammonium transporter"/>
    <property type="match status" value="1"/>
</dbReference>
<evidence type="ECO:0000313" key="11">
    <source>
        <dbReference type="EMBL" id="KRM53503.1"/>
    </source>
</evidence>
<evidence type="ECO:0000256" key="8">
    <source>
        <dbReference type="ARBA" id="ARBA00050025"/>
    </source>
</evidence>
<dbReference type="PANTHER" id="PTHR43029">
    <property type="entry name" value="AMMONIUM TRANSPORTER MEP2"/>
    <property type="match status" value="1"/>
</dbReference>
<feature type="transmembrane region" description="Helical" evidence="9">
    <location>
        <begin position="136"/>
        <end position="158"/>
    </location>
</feature>
<protein>
    <recommendedName>
        <fullName evidence="8 9">Ammonium transporter</fullName>
    </recommendedName>
</protein>
<comment type="subcellular location">
    <subcellularLocation>
        <location evidence="9">Cell membrane</location>
        <topology evidence="9">Multi-pass membrane protein</topology>
    </subcellularLocation>
    <subcellularLocation>
        <location evidence="1">Membrane</location>
        <topology evidence="1">Multi-pass membrane protein</topology>
    </subcellularLocation>
</comment>
<dbReference type="Gene3D" id="1.10.3430.10">
    <property type="entry name" value="Ammonium transporter AmtB like domains"/>
    <property type="match status" value="1"/>
</dbReference>
<evidence type="ECO:0000313" key="12">
    <source>
        <dbReference type="Proteomes" id="UP000051291"/>
    </source>
</evidence>
<feature type="transmembrane region" description="Helical" evidence="9">
    <location>
        <begin position="104"/>
        <end position="124"/>
    </location>
</feature>
<dbReference type="InterPro" id="IPR024041">
    <property type="entry name" value="NH4_transpt_AmtB-like_dom"/>
</dbReference>
<keyword evidence="4 9" id="KW-0812">Transmembrane</keyword>
<feature type="transmembrane region" description="Helical" evidence="9">
    <location>
        <begin position="170"/>
        <end position="192"/>
    </location>
</feature>
<feature type="transmembrane region" description="Helical" evidence="9">
    <location>
        <begin position="204"/>
        <end position="224"/>
    </location>
</feature>
<evidence type="ECO:0000256" key="4">
    <source>
        <dbReference type="ARBA" id="ARBA00022692"/>
    </source>
</evidence>
<evidence type="ECO:0000256" key="7">
    <source>
        <dbReference type="ARBA" id="ARBA00023177"/>
    </source>
</evidence>
<comment type="similarity">
    <text evidence="2 9">Belongs to the ammonia transporter channel (TC 1.A.11.2) family.</text>
</comment>
<dbReference type="GO" id="GO:0008519">
    <property type="term" value="F:ammonium channel activity"/>
    <property type="evidence" value="ECO:0007669"/>
    <property type="project" value="InterPro"/>
</dbReference>
<feature type="transmembrane region" description="Helical" evidence="9">
    <location>
        <begin position="358"/>
        <end position="381"/>
    </location>
</feature>
<evidence type="ECO:0000256" key="2">
    <source>
        <dbReference type="ARBA" id="ARBA00005887"/>
    </source>
</evidence>
<keyword evidence="5 9" id="KW-1133">Transmembrane helix</keyword>
<keyword evidence="7 9" id="KW-0924">Ammonia transport</keyword>
<sequence length="412" mass="44426">MLTHILNLNASLGNLTFVFLSTILVFLMTPGLAFFYGGLDRKKNSLTIMLKVFIAIGVVGLLWIFGGFSLVFGKDIGGVIGNPMQFFAFHNLLFDINHTYSSSVPFILFFLYQLMFAIITLPLMTGATAGRLTVGGWIKFLIVWMILVYFPVAHWIWGGGFLQKLGFVDFAGGTVIHISSAFSGLAAILYLGKRIEHDKENQKPSNMGLVGIGAGLLLFGWFGFNAGGTLGANDKAAIIIANTAVAAIVAMIVWTIIAYFHDGHHFSFVEPLVGAVAGLATITPASGYVTPVAAMLIGLLAAIVCYVCVKLADKFKWDDALDVWGVHGMGGMLGTILIGVLANPVINGTHAGIHQLLIQIMGAVLVAAYAMILTWIILFVLDKIGHIRTTAAQQKEGLDKTLLHETYSEDDK</sequence>
<proteinExistence type="inferred from homology"/>
<accession>A0A0R1ZGL9</accession>
<feature type="domain" description="Ammonium transporter AmtB-like" evidence="10">
    <location>
        <begin position="17"/>
        <end position="404"/>
    </location>
</feature>
<reference evidence="11 12" key="1">
    <citation type="journal article" date="2015" name="Genome Announc.">
        <title>Expanding the biotechnology potential of lactobacilli through comparative genomics of 213 strains and associated genera.</title>
        <authorList>
            <person name="Sun Z."/>
            <person name="Harris H.M."/>
            <person name="McCann A."/>
            <person name="Guo C."/>
            <person name="Argimon S."/>
            <person name="Zhang W."/>
            <person name="Yang X."/>
            <person name="Jeffery I.B."/>
            <person name="Cooney J.C."/>
            <person name="Kagawa T.F."/>
            <person name="Liu W."/>
            <person name="Song Y."/>
            <person name="Salvetti E."/>
            <person name="Wrobel A."/>
            <person name="Rasinkangas P."/>
            <person name="Parkhill J."/>
            <person name="Rea M.C."/>
            <person name="O'Sullivan O."/>
            <person name="Ritari J."/>
            <person name="Douillard F.P."/>
            <person name="Paul Ross R."/>
            <person name="Yang R."/>
            <person name="Briner A.E."/>
            <person name="Felis G.E."/>
            <person name="de Vos W.M."/>
            <person name="Barrangou R."/>
            <person name="Klaenhammer T.R."/>
            <person name="Caufield P.W."/>
            <person name="Cui Y."/>
            <person name="Zhang H."/>
            <person name="O'Toole P.W."/>
        </authorList>
    </citation>
    <scope>NUCLEOTIDE SEQUENCE [LARGE SCALE GENOMIC DNA]</scope>
    <source>
        <strain evidence="11 12">DSM 20653</strain>
    </source>
</reference>
<dbReference type="EMBL" id="AYYZ01000002">
    <property type="protein sequence ID" value="KRM53503.1"/>
    <property type="molecule type" value="Genomic_DNA"/>
</dbReference>
<evidence type="ECO:0000256" key="9">
    <source>
        <dbReference type="RuleBase" id="RU362002"/>
    </source>
</evidence>
<keyword evidence="6 9" id="KW-0472">Membrane</keyword>
<dbReference type="InterPro" id="IPR029020">
    <property type="entry name" value="Ammonium/urea_transptr"/>
</dbReference>
<feature type="transmembrane region" description="Helical" evidence="9">
    <location>
        <begin position="48"/>
        <end position="72"/>
    </location>
</feature>
<dbReference type="PATRIC" id="fig|1423820.4.peg.416"/>
<dbReference type="GO" id="GO:0005886">
    <property type="term" value="C:plasma membrane"/>
    <property type="evidence" value="ECO:0007669"/>
    <property type="project" value="UniProtKB-SubCell"/>
</dbReference>
<feature type="transmembrane region" description="Helical" evidence="9">
    <location>
        <begin position="236"/>
        <end position="260"/>
    </location>
</feature>
<comment type="caution">
    <text evidence="11">The sequence shown here is derived from an EMBL/GenBank/DDBJ whole genome shotgun (WGS) entry which is preliminary data.</text>
</comment>
<evidence type="ECO:0000256" key="1">
    <source>
        <dbReference type="ARBA" id="ARBA00004141"/>
    </source>
</evidence>